<accession>F4KXK3</accession>
<dbReference type="Pfam" id="PF11848">
    <property type="entry name" value="DUF3368"/>
    <property type="match status" value="1"/>
</dbReference>
<dbReference type="RefSeq" id="WP_013764923.1">
    <property type="nucleotide sequence ID" value="NC_015510.1"/>
</dbReference>
<dbReference type="eggNOG" id="COG2405">
    <property type="taxonomic scope" value="Bacteria"/>
</dbReference>
<evidence type="ECO:0000313" key="2">
    <source>
        <dbReference type="Proteomes" id="UP000008461"/>
    </source>
</evidence>
<dbReference type="PANTHER" id="PTHR39550:SF1">
    <property type="entry name" value="SLL0658 PROTEIN"/>
    <property type="match status" value="1"/>
</dbReference>
<evidence type="ECO:0000313" key="1">
    <source>
        <dbReference type="EMBL" id="AEE50374.1"/>
    </source>
</evidence>
<dbReference type="SUPFAM" id="SSF88723">
    <property type="entry name" value="PIN domain-like"/>
    <property type="match status" value="1"/>
</dbReference>
<reference evidence="1 2" key="1">
    <citation type="journal article" date="2011" name="Stand. Genomic Sci.">
        <title>Complete genome sequence of Haliscomenobacter hydrossis type strain (O).</title>
        <authorList>
            <consortium name="US DOE Joint Genome Institute (JGI-PGF)"/>
            <person name="Daligault H."/>
            <person name="Lapidus A."/>
            <person name="Zeytun A."/>
            <person name="Nolan M."/>
            <person name="Lucas S."/>
            <person name="Del Rio T.G."/>
            <person name="Tice H."/>
            <person name="Cheng J.F."/>
            <person name="Tapia R."/>
            <person name="Han C."/>
            <person name="Goodwin L."/>
            <person name="Pitluck S."/>
            <person name="Liolios K."/>
            <person name="Pagani I."/>
            <person name="Ivanova N."/>
            <person name="Huntemann M."/>
            <person name="Mavromatis K."/>
            <person name="Mikhailova N."/>
            <person name="Pati A."/>
            <person name="Chen A."/>
            <person name="Palaniappan K."/>
            <person name="Land M."/>
            <person name="Hauser L."/>
            <person name="Brambilla E.M."/>
            <person name="Rohde M."/>
            <person name="Verbarg S."/>
            <person name="Goker M."/>
            <person name="Bristow J."/>
            <person name="Eisen J.A."/>
            <person name="Markowitz V."/>
            <person name="Hugenholtz P."/>
            <person name="Kyrpides N.C."/>
            <person name="Klenk H.P."/>
            <person name="Woyke T."/>
        </authorList>
    </citation>
    <scope>NUCLEOTIDE SEQUENCE [LARGE SCALE GENOMIC DNA]</scope>
    <source>
        <strain evidence="2">ATCC 27775 / DSM 1100 / LMG 10767 / O</strain>
    </source>
</reference>
<dbReference type="Gene3D" id="3.40.50.1010">
    <property type="entry name" value="5'-nuclease"/>
    <property type="match status" value="1"/>
</dbReference>
<sequence length="175" mass="20098">MKDLIITDTNVFIDLIKAGAMEYFMQLDYRILTTGFVVNEINHPEQKATLERCLTPERVEIIEFSGEEMMNILRFRTRRNLKRLTDKSVLFLAVQRKCPLLSGDGDLRKEAQDNGLTVFGSLWVITQLVEQAICTPQTAITLLKRLERCNPRLPKKKMEELIINLEGSVIGSEQN</sequence>
<dbReference type="Proteomes" id="UP000008461">
    <property type="component" value="Chromosome"/>
</dbReference>
<dbReference type="HOGENOM" id="CLU_131358_1_0_10"/>
<keyword evidence="2" id="KW-1185">Reference proteome</keyword>
<dbReference type="AlphaFoldDB" id="F4KXK3"/>
<organism evidence="1 2">
    <name type="scientific">Haliscomenobacter hydrossis (strain ATCC 27775 / DSM 1100 / LMG 10767 / O)</name>
    <dbReference type="NCBI Taxonomy" id="760192"/>
    <lineage>
        <taxon>Bacteria</taxon>
        <taxon>Pseudomonadati</taxon>
        <taxon>Bacteroidota</taxon>
        <taxon>Saprospiria</taxon>
        <taxon>Saprospirales</taxon>
        <taxon>Haliscomenobacteraceae</taxon>
        <taxon>Haliscomenobacter</taxon>
    </lineage>
</organism>
<gene>
    <name evidence="1" type="ordered locus">Halhy_2501</name>
</gene>
<name>F4KXK3_HALH1</name>
<dbReference type="STRING" id="760192.Halhy_2501"/>
<dbReference type="InterPro" id="IPR029060">
    <property type="entry name" value="PIN-like_dom_sf"/>
</dbReference>
<dbReference type="KEGG" id="hhy:Halhy_2501"/>
<dbReference type="PANTHER" id="PTHR39550">
    <property type="entry name" value="SLL0658 PROTEIN"/>
    <property type="match status" value="1"/>
</dbReference>
<protein>
    <recommendedName>
        <fullName evidence="3">PIN domain-containing protein</fullName>
    </recommendedName>
</protein>
<dbReference type="EMBL" id="CP002691">
    <property type="protein sequence ID" value="AEE50374.1"/>
    <property type="molecule type" value="Genomic_DNA"/>
</dbReference>
<evidence type="ECO:0008006" key="3">
    <source>
        <dbReference type="Google" id="ProtNLM"/>
    </source>
</evidence>
<dbReference type="InterPro" id="IPR021799">
    <property type="entry name" value="PIN-like_prokaryotic"/>
</dbReference>
<proteinExistence type="predicted"/>
<reference key="2">
    <citation type="submission" date="2011-04" db="EMBL/GenBank/DDBJ databases">
        <title>Complete sequence of chromosome of Haliscomenobacter hydrossis DSM 1100.</title>
        <authorList>
            <consortium name="US DOE Joint Genome Institute (JGI-PGF)"/>
            <person name="Lucas S."/>
            <person name="Han J."/>
            <person name="Lapidus A."/>
            <person name="Bruce D."/>
            <person name="Goodwin L."/>
            <person name="Pitluck S."/>
            <person name="Peters L."/>
            <person name="Kyrpides N."/>
            <person name="Mavromatis K."/>
            <person name="Ivanova N."/>
            <person name="Ovchinnikova G."/>
            <person name="Pagani I."/>
            <person name="Daligault H."/>
            <person name="Detter J.C."/>
            <person name="Han C."/>
            <person name="Land M."/>
            <person name="Hauser L."/>
            <person name="Markowitz V."/>
            <person name="Cheng J.-F."/>
            <person name="Hugenholtz P."/>
            <person name="Woyke T."/>
            <person name="Wu D."/>
            <person name="Verbarg S."/>
            <person name="Frueling A."/>
            <person name="Brambilla E."/>
            <person name="Klenk H.-P."/>
            <person name="Eisen J.A."/>
        </authorList>
    </citation>
    <scope>NUCLEOTIDE SEQUENCE</scope>
    <source>
        <strain>DSM 1100</strain>
    </source>
</reference>
<dbReference type="OrthoDB" id="9810852at2"/>